<sequence length="144" mass="16391">MNGILEIGVNWRKIIPYILDAILEIGLGITFLASHGEDAFFLWAGAFLMVFGVVQLIRKVKTFHLSKSNLVIKRPLMPFKFAEMSFKLEKINNIELKKVVRAGPFIKITGEKNGGFMLAMDKKTIDLLEKELKLLNLKVTRENI</sequence>
<feature type="transmembrane region" description="Helical" evidence="1">
    <location>
        <begin position="40"/>
        <end position="57"/>
    </location>
</feature>
<accession>A0A6I1DW26</accession>
<keyword evidence="1" id="KW-0472">Membrane</keyword>
<comment type="caution">
    <text evidence="2">The sequence shown here is derived from an EMBL/GenBank/DDBJ whole genome shotgun (WGS) entry which is preliminary data.</text>
</comment>
<dbReference type="Proteomes" id="UP000429785">
    <property type="component" value="Unassembled WGS sequence"/>
</dbReference>
<evidence type="ECO:0000313" key="3">
    <source>
        <dbReference type="Proteomes" id="UP000429785"/>
    </source>
</evidence>
<proteinExistence type="predicted"/>
<keyword evidence="1" id="KW-0812">Transmembrane</keyword>
<dbReference type="RefSeq" id="WP_152132510.1">
    <property type="nucleotide sequence ID" value="NZ_WELG01000002.1"/>
</dbReference>
<reference evidence="2 3" key="1">
    <citation type="submission" date="2019-10" db="EMBL/GenBank/DDBJ databases">
        <title>Muricauda olearia CL-SS4 JCM15563 genome.</title>
        <authorList>
            <person name="Liu L."/>
        </authorList>
    </citation>
    <scope>NUCLEOTIDE SEQUENCE [LARGE SCALE GENOMIC DNA]</scope>
    <source>
        <strain evidence="2 3">CL-SS4</strain>
    </source>
</reference>
<protein>
    <submittedName>
        <fullName evidence="2">Uncharacterized protein</fullName>
    </submittedName>
</protein>
<name>A0A6I1DW26_9FLAO</name>
<organism evidence="2 3">
    <name type="scientific">Flagellimonas olearia</name>
    <dbReference type="NCBI Taxonomy" id="552546"/>
    <lineage>
        <taxon>Bacteria</taxon>
        <taxon>Pseudomonadati</taxon>
        <taxon>Bacteroidota</taxon>
        <taxon>Flavobacteriia</taxon>
        <taxon>Flavobacteriales</taxon>
        <taxon>Flavobacteriaceae</taxon>
        <taxon>Flagellimonas</taxon>
    </lineage>
</organism>
<feature type="transmembrane region" description="Helical" evidence="1">
    <location>
        <begin position="14"/>
        <end position="34"/>
    </location>
</feature>
<evidence type="ECO:0000313" key="2">
    <source>
        <dbReference type="EMBL" id="KAB7529180.1"/>
    </source>
</evidence>
<dbReference type="EMBL" id="WELG01000002">
    <property type="protein sequence ID" value="KAB7529180.1"/>
    <property type="molecule type" value="Genomic_DNA"/>
</dbReference>
<dbReference type="AlphaFoldDB" id="A0A6I1DW26"/>
<dbReference type="OrthoDB" id="10005036at2"/>
<gene>
    <name evidence="2" type="ORF">F8C76_15210</name>
</gene>
<keyword evidence="1" id="KW-1133">Transmembrane helix</keyword>
<evidence type="ECO:0000256" key="1">
    <source>
        <dbReference type="SAM" id="Phobius"/>
    </source>
</evidence>